<feature type="chain" id="PRO_5043097995" description="CLIP domain-containing serine protease" evidence="11">
    <location>
        <begin position="20"/>
        <end position="428"/>
    </location>
</feature>
<keyword evidence="8" id="KW-1015">Disulfide bond</keyword>
<keyword evidence="15" id="KW-1185">Reference proteome</keyword>
<protein>
    <recommendedName>
        <fullName evidence="11">CLIP domain-containing serine protease</fullName>
        <ecNumber evidence="10">3.4.21.-</ecNumber>
    </recommendedName>
</protein>
<dbReference type="InterPro" id="IPR033116">
    <property type="entry name" value="TRYPSIN_SER"/>
</dbReference>
<dbReference type="InterPro" id="IPR001314">
    <property type="entry name" value="Peptidase_S1A"/>
</dbReference>
<feature type="signal peptide" evidence="11">
    <location>
        <begin position="1"/>
        <end position="19"/>
    </location>
</feature>
<evidence type="ECO:0000256" key="1">
    <source>
        <dbReference type="ARBA" id="ARBA00004613"/>
    </source>
</evidence>
<dbReference type="InterPro" id="IPR038565">
    <property type="entry name" value="CLIP_sf"/>
</dbReference>
<dbReference type="PROSITE" id="PS00134">
    <property type="entry name" value="TRYPSIN_HIS"/>
    <property type="match status" value="1"/>
</dbReference>
<evidence type="ECO:0000313" key="14">
    <source>
        <dbReference type="EMBL" id="CAK1547620.1"/>
    </source>
</evidence>
<dbReference type="SMART" id="SM00020">
    <property type="entry name" value="Tryp_SPc"/>
    <property type="match status" value="1"/>
</dbReference>
<dbReference type="GO" id="GO:0006508">
    <property type="term" value="P:proteolysis"/>
    <property type="evidence" value="ECO:0007669"/>
    <property type="project" value="UniProtKB-KW"/>
</dbReference>
<dbReference type="InterPro" id="IPR051487">
    <property type="entry name" value="Ser/Thr_Proteases_Immune/Dev"/>
</dbReference>
<dbReference type="GO" id="GO:0005576">
    <property type="term" value="C:extracellular region"/>
    <property type="evidence" value="ECO:0007669"/>
    <property type="project" value="UniProtKB-SubCell"/>
</dbReference>
<evidence type="ECO:0000256" key="2">
    <source>
        <dbReference type="ARBA" id="ARBA00022525"/>
    </source>
</evidence>
<dbReference type="SMART" id="SM00680">
    <property type="entry name" value="CLIP"/>
    <property type="match status" value="1"/>
</dbReference>
<dbReference type="GO" id="GO:0004252">
    <property type="term" value="F:serine-type endopeptidase activity"/>
    <property type="evidence" value="ECO:0007669"/>
    <property type="project" value="UniProtKB-UniRule"/>
</dbReference>
<dbReference type="Proteomes" id="UP001497472">
    <property type="component" value="Unassembled WGS sequence"/>
</dbReference>
<evidence type="ECO:0000256" key="3">
    <source>
        <dbReference type="ARBA" id="ARBA00022670"/>
    </source>
</evidence>
<gene>
    <name evidence="14" type="ORF">LNINA_LOCUS7081</name>
</gene>
<evidence type="ECO:0000259" key="13">
    <source>
        <dbReference type="PROSITE" id="PS51888"/>
    </source>
</evidence>
<evidence type="ECO:0000256" key="5">
    <source>
        <dbReference type="ARBA" id="ARBA00022801"/>
    </source>
</evidence>
<comment type="caution">
    <text evidence="14">The sequence shown here is derived from an EMBL/GenBank/DDBJ whole genome shotgun (WGS) entry which is preliminary data.</text>
</comment>
<evidence type="ECO:0000256" key="9">
    <source>
        <dbReference type="ARBA" id="ARBA00024195"/>
    </source>
</evidence>
<reference evidence="14 15" key="1">
    <citation type="submission" date="2023-11" db="EMBL/GenBank/DDBJ databases">
        <authorList>
            <person name="Okamura Y."/>
        </authorList>
    </citation>
    <scope>NUCLEOTIDE SEQUENCE [LARGE SCALE GENOMIC DNA]</scope>
</reference>
<dbReference type="AlphaFoldDB" id="A0AAV1JGG0"/>
<dbReference type="FunFam" id="2.40.10.10:FF:000146">
    <property type="entry name" value="Serine protease 53"/>
    <property type="match status" value="1"/>
</dbReference>
<dbReference type="Gene3D" id="3.30.1640.30">
    <property type="match status" value="1"/>
</dbReference>
<keyword evidence="5 10" id="KW-0378">Hydrolase</keyword>
<evidence type="ECO:0000256" key="11">
    <source>
        <dbReference type="RuleBase" id="RU366078"/>
    </source>
</evidence>
<proteinExistence type="inferred from homology"/>
<dbReference type="InterPro" id="IPR018114">
    <property type="entry name" value="TRYPSIN_HIS"/>
</dbReference>
<evidence type="ECO:0000256" key="10">
    <source>
        <dbReference type="RuleBase" id="RU363034"/>
    </source>
</evidence>
<comment type="similarity">
    <text evidence="9 11">Belongs to the peptidase S1 family. CLIP subfamily.</text>
</comment>
<dbReference type="PROSITE" id="PS51888">
    <property type="entry name" value="CLIP"/>
    <property type="match status" value="1"/>
</dbReference>
<evidence type="ECO:0000256" key="4">
    <source>
        <dbReference type="ARBA" id="ARBA00022729"/>
    </source>
</evidence>
<organism evidence="14 15">
    <name type="scientific">Leptosia nina</name>
    <dbReference type="NCBI Taxonomy" id="320188"/>
    <lineage>
        <taxon>Eukaryota</taxon>
        <taxon>Metazoa</taxon>
        <taxon>Ecdysozoa</taxon>
        <taxon>Arthropoda</taxon>
        <taxon>Hexapoda</taxon>
        <taxon>Insecta</taxon>
        <taxon>Pterygota</taxon>
        <taxon>Neoptera</taxon>
        <taxon>Endopterygota</taxon>
        <taxon>Lepidoptera</taxon>
        <taxon>Glossata</taxon>
        <taxon>Ditrysia</taxon>
        <taxon>Papilionoidea</taxon>
        <taxon>Pieridae</taxon>
        <taxon>Pierinae</taxon>
        <taxon>Leptosia</taxon>
    </lineage>
</organism>
<dbReference type="PANTHER" id="PTHR24256">
    <property type="entry name" value="TRYPTASE-RELATED"/>
    <property type="match status" value="1"/>
</dbReference>
<dbReference type="CDD" id="cd00190">
    <property type="entry name" value="Tryp_SPc"/>
    <property type="match status" value="1"/>
</dbReference>
<dbReference type="InterPro" id="IPR001254">
    <property type="entry name" value="Trypsin_dom"/>
</dbReference>
<evidence type="ECO:0000313" key="15">
    <source>
        <dbReference type="Proteomes" id="UP001497472"/>
    </source>
</evidence>
<evidence type="ECO:0000259" key="12">
    <source>
        <dbReference type="PROSITE" id="PS50240"/>
    </source>
</evidence>
<dbReference type="Pfam" id="PF12032">
    <property type="entry name" value="CLIP"/>
    <property type="match status" value="1"/>
</dbReference>
<dbReference type="InterPro" id="IPR009003">
    <property type="entry name" value="Peptidase_S1_PA"/>
</dbReference>
<evidence type="ECO:0000256" key="8">
    <source>
        <dbReference type="ARBA" id="ARBA00023157"/>
    </source>
</evidence>
<evidence type="ECO:0000256" key="7">
    <source>
        <dbReference type="ARBA" id="ARBA00023145"/>
    </source>
</evidence>
<dbReference type="PRINTS" id="PR00722">
    <property type="entry name" value="CHYMOTRYPSIN"/>
</dbReference>
<dbReference type="InterPro" id="IPR022700">
    <property type="entry name" value="CLIP"/>
</dbReference>
<keyword evidence="3 10" id="KW-0645">Protease</keyword>
<keyword evidence="2 11" id="KW-0964">Secreted</keyword>
<name>A0AAV1JGG0_9NEOP</name>
<dbReference type="EMBL" id="CAVLEF010000009">
    <property type="protein sequence ID" value="CAK1547620.1"/>
    <property type="molecule type" value="Genomic_DNA"/>
</dbReference>
<dbReference type="Gene3D" id="2.40.10.10">
    <property type="entry name" value="Trypsin-like serine proteases"/>
    <property type="match status" value="2"/>
</dbReference>
<keyword evidence="7" id="KW-0865">Zymogen</keyword>
<dbReference type="EC" id="3.4.21.-" evidence="10"/>
<keyword evidence="6 10" id="KW-0720">Serine protease</keyword>
<dbReference type="InterPro" id="IPR043504">
    <property type="entry name" value="Peptidase_S1_PA_chymotrypsin"/>
</dbReference>
<feature type="domain" description="Peptidase S1" evidence="12">
    <location>
        <begin position="177"/>
        <end position="422"/>
    </location>
</feature>
<dbReference type="PROSITE" id="PS00135">
    <property type="entry name" value="TRYPSIN_SER"/>
    <property type="match status" value="1"/>
</dbReference>
<comment type="subcellular location">
    <subcellularLocation>
        <location evidence="1 11">Secreted</location>
    </subcellularLocation>
</comment>
<keyword evidence="4 11" id="KW-0732">Signal</keyword>
<sequence length="428" mass="47128">MRDVRVYCVLLCSLAICAAKICKIPNGGAGECRPIEKCKPLYDLDNKPYKTEADETILHQSFCGNPFNPNIKVCCPPRSQWTNFRIKPVLFPDHTVISTPAISSNPDIDRTPYINKDPDINKIPVPGPAVLSIPDRNDPPDVIINYNQLSHQNEDNNVKEEISTSTCGIDTSSGNKIFGGEATNIDQYPWLVVLEYSGGLLLCGGSLITTKFIMTAAHCINGINRPPVFARLAEYNITSFPTDVVETDGGGEDSITVTIIPVEKTLVHHEHNLRLRTHDIGLVKLSRNAVLSDFIKIICLPTTDLLPQFNKKTNFTLAGWGSDETGGASDVKKHVMLPFVKEDHCKRIYADLPLLNVVCAGGEAGKDSCDGDSGGPLMYEVEQKYIAVGVLSFGYRQCGIADRPSVYTNVFKYVKWINDVVEGRIPMN</sequence>
<dbReference type="PROSITE" id="PS50240">
    <property type="entry name" value="TRYPSIN_DOM"/>
    <property type="match status" value="1"/>
</dbReference>
<accession>A0AAV1JGG0</accession>
<comment type="domain">
    <text evidence="11">The clip domain consists of 35-55 residues which are 'knitted' together usually by 3 conserved disulfide bonds forming a clip-like compact structure.</text>
</comment>
<dbReference type="SUPFAM" id="SSF50494">
    <property type="entry name" value="Trypsin-like serine proteases"/>
    <property type="match status" value="1"/>
</dbReference>
<feature type="domain" description="Clip" evidence="13">
    <location>
        <begin position="21"/>
        <end position="75"/>
    </location>
</feature>
<evidence type="ECO:0000256" key="6">
    <source>
        <dbReference type="ARBA" id="ARBA00022825"/>
    </source>
</evidence>
<dbReference type="Pfam" id="PF00089">
    <property type="entry name" value="Trypsin"/>
    <property type="match status" value="1"/>
</dbReference>